<dbReference type="OrthoDB" id="6402658at2"/>
<protein>
    <submittedName>
        <fullName evidence="1">Uncharacterized protein</fullName>
    </submittedName>
</protein>
<proteinExistence type="predicted"/>
<dbReference type="Proteomes" id="UP000252733">
    <property type="component" value="Unassembled WGS sequence"/>
</dbReference>
<dbReference type="EMBL" id="QPIZ01000018">
    <property type="protein sequence ID" value="RCW31307.1"/>
    <property type="molecule type" value="Genomic_DNA"/>
</dbReference>
<dbReference type="Pfam" id="PF22539">
    <property type="entry name" value="DUF7004"/>
    <property type="match status" value="1"/>
</dbReference>
<comment type="caution">
    <text evidence="1">The sequence shown here is derived from an EMBL/GenBank/DDBJ whole genome shotgun (WGS) entry which is preliminary data.</text>
</comment>
<evidence type="ECO:0000313" key="2">
    <source>
        <dbReference type="Proteomes" id="UP000252733"/>
    </source>
</evidence>
<gene>
    <name evidence="1" type="ORF">DFO77_11823</name>
</gene>
<name>A0A2T0XS16_9BACT</name>
<dbReference type="RefSeq" id="WP_106151741.1">
    <property type="nucleotide sequence ID" value="NZ_PVTS01000002.1"/>
</dbReference>
<dbReference type="InterPro" id="IPR054273">
    <property type="entry name" value="DUF7004"/>
</dbReference>
<accession>A0A2T0XS16</accession>
<evidence type="ECO:0000313" key="1">
    <source>
        <dbReference type="EMBL" id="RCW31307.1"/>
    </source>
</evidence>
<sequence>MSKLVKNLKNNRKVVYDQGAVDNRSVWIVEADGTRKTPREEEYLTDLYKISKTYAPQKLYNDFVEIYERTSYNINTSVLSLIDSITGSYLHGDQKIVEQWFSVIYAELIAGENENSSLLKKRTIRLALYQVLILGMPAAKAVNSSKGKHSSELDAIMKSLGF</sequence>
<keyword evidence="2" id="KW-1185">Reference proteome</keyword>
<organism evidence="1 2">
    <name type="scientific">Marinilabilia salmonicolor</name>
    <dbReference type="NCBI Taxonomy" id="989"/>
    <lineage>
        <taxon>Bacteria</taxon>
        <taxon>Pseudomonadati</taxon>
        <taxon>Bacteroidota</taxon>
        <taxon>Bacteroidia</taxon>
        <taxon>Marinilabiliales</taxon>
        <taxon>Marinilabiliaceae</taxon>
        <taxon>Marinilabilia</taxon>
    </lineage>
</organism>
<dbReference type="AlphaFoldDB" id="A0A2T0XS16"/>
<reference evidence="1 2" key="1">
    <citation type="submission" date="2018-07" db="EMBL/GenBank/DDBJ databases">
        <title>Freshwater and sediment microbial communities from various areas in North America, analyzing microbe dynamics in response to fracking.</title>
        <authorList>
            <person name="Lamendella R."/>
        </authorList>
    </citation>
    <scope>NUCLEOTIDE SEQUENCE [LARGE SCALE GENOMIC DNA]</scope>
    <source>
        <strain evidence="1 2">160A</strain>
    </source>
</reference>